<feature type="compositionally biased region" description="Basic residues" evidence="4">
    <location>
        <begin position="230"/>
        <end position="243"/>
    </location>
</feature>
<name>A0AAV4JET9_9GAST</name>
<dbReference type="GO" id="GO:0003779">
    <property type="term" value="F:actin binding"/>
    <property type="evidence" value="ECO:0007669"/>
    <property type="project" value="TreeGrafter"/>
</dbReference>
<dbReference type="GO" id="GO:0051371">
    <property type="term" value="F:muscle alpha-actinin binding"/>
    <property type="evidence" value="ECO:0007669"/>
    <property type="project" value="TreeGrafter"/>
</dbReference>
<dbReference type="InterPro" id="IPR006643">
    <property type="entry name" value="Zasp-like_motif"/>
</dbReference>
<evidence type="ECO:0000313" key="7">
    <source>
        <dbReference type="Proteomes" id="UP000762676"/>
    </source>
</evidence>
<keyword evidence="3" id="KW-0862">Zinc</keyword>
<evidence type="ECO:0000313" key="6">
    <source>
        <dbReference type="EMBL" id="GFS19512.1"/>
    </source>
</evidence>
<dbReference type="Proteomes" id="UP000762676">
    <property type="component" value="Unassembled WGS sequence"/>
</dbReference>
<dbReference type="SUPFAM" id="SSF50156">
    <property type="entry name" value="PDZ domain-like"/>
    <property type="match status" value="1"/>
</dbReference>
<proteinExistence type="predicted"/>
<comment type="caution">
    <text evidence="6">The sequence shown here is derived from an EMBL/GenBank/DDBJ whole genome shotgun (WGS) entry which is preliminary data.</text>
</comment>
<evidence type="ECO:0000256" key="2">
    <source>
        <dbReference type="ARBA" id="ARBA00022490"/>
    </source>
</evidence>
<reference evidence="6 7" key="1">
    <citation type="journal article" date="2021" name="Elife">
        <title>Chloroplast acquisition without the gene transfer in kleptoplastic sea slugs, Plakobranchus ocellatus.</title>
        <authorList>
            <person name="Maeda T."/>
            <person name="Takahashi S."/>
            <person name="Yoshida T."/>
            <person name="Shimamura S."/>
            <person name="Takaki Y."/>
            <person name="Nagai Y."/>
            <person name="Toyoda A."/>
            <person name="Suzuki Y."/>
            <person name="Arimoto A."/>
            <person name="Ishii H."/>
            <person name="Satoh N."/>
            <person name="Nishiyama T."/>
            <person name="Hasebe M."/>
            <person name="Maruyama T."/>
            <person name="Minagawa J."/>
            <person name="Obokata J."/>
            <person name="Shigenobu S."/>
        </authorList>
    </citation>
    <scope>NUCLEOTIDE SEQUENCE [LARGE SCALE GENOMIC DNA]</scope>
</reference>
<feature type="domain" description="PDZ" evidence="5">
    <location>
        <begin position="5"/>
        <end position="58"/>
    </location>
</feature>
<dbReference type="PANTHER" id="PTHR24214">
    <property type="entry name" value="PDZ AND LIM DOMAIN PROTEIN ZASP"/>
    <property type="match status" value="1"/>
</dbReference>
<dbReference type="InterPro" id="IPR031847">
    <property type="entry name" value="PDLI1-4/Zasp-like_mid"/>
</dbReference>
<dbReference type="Gene3D" id="2.30.42.10">
    <property type="match status" value="1"/>
</dbReference>
<dbReference type="Pfam" id="PF00595">
    <property type="entry name" value="PDZ"/>
    <property type="match status" value="1"/>
</dbReference>
<dbReference type="GO" id="GO:0001725">
    <property type="term" value="C:stress fiber"/>
    <property type="evidence" value="ECO:0007669"/>
    <property type="project" value="TreeGrafter"/>
</dbReference>
<keyword evidence="3" id="KW-0479">Metal-binding</keyword>
<dbReference type="GO" id="GO:0030036">
    <property type="term" value="P:actin cytoskeleton organization"/>
    <property type="evidence" value="ECO:0007669"/>
    <property type="project" value="TreeGrafter"/>
</dbReference>
<protein>
    <submittedName>
        <fullName evidence="6">PDZ and LIM domain protein 1</fullName>
    </submittedName>
</protein>
<dbReference type="AlphaFoldDB" id="A0AAV4JET9"/>
<dbReference type="PANTHER" id="PTHR24214:SF38">
    <property type="entry name" value="PDZ AND LIM DOMAIN PROTEIN ZASP-RELATED"/>
    <property type="match status" value="1"/>
</dbReference>
<keyword evidence="3" id="KW-0440">LIM domain</keyword>
<dbReference type="InterPro" id="IPR001478">
    <property type="entry name" value="PDZ"/>
</dbReference>
<dbReference type="SMART" id="SM00228">
    <property type="entry name" value="PDZ"/>
    <property type="match status" value="1"/>
</dbReference>
<dbReference type="InterPro" id="IPR050604">
    <property type="entry name" value="PDZ-LIM_domain"/>
</dbReference>
<dbReference type="GO" id="GO:0030018">
    <property type="term" value="C:Z disc"/>
    <property type="evidence" value="ECO:0007669"/>
    <property type="project" value="TreeGrafter"/>
</dbReference>
<dbReference type="EMBL" id="BMAT01006761">
    <property type="protein sequence ID" value="GFS19512.1"/>
    <property type="molecule type" value="Genomic_DNA"/>
</dbReference>
<keyword evidence="7" id="KW-1185">Reference proteome</keyword>
<evidence type="ECO:0000256" key="4">
    <source>
        <dbReference type="SAM" id="MobiDB-lite"/>
    </source>
</evidence>
<gene>
    <name evidence="6" type="ORF">ElyMa_003291500</name>
</gene>
<sequence>MPSLKVNPNSVSEQCGLKAGDAILAINNYNSDAMAHDDAKDEIMKSGNHITMLVERGAVKIWKPQVTPLNELRPTELRTITTATGEDVMPVQKTSLAINKPPDAPCTIGSSHNRSAQPFGKPKAAVPNVVHAQYNSPMGLYSANNIADSFAKQTVGIQNQMQNYQDNQMMKVDDEKKNRWWTKRKNIKRREGGERGELKGTPQGRRWNGEENKVEELKEEEKVGVEGGGRRNKRRYKRAEKIK</sequence>
<dbReference type="GO" id="GO:0031941">
    <property type="term" value="C:filamentous actin"/>
    <property type="evidence" value="ECO:0007669"/>
    <property type="project" value="TreeGrafter"/>
</dbReference>
<evidence type="ECO:0000256" key="3">
    <source>
        <dbReference type="ARBA" id="ARBA00023038"/>
    </source>
</evidence>
<accession>A0AAV4JET9</accession>
<dbReference type="PROSITE" id="PS50106">
    <property type="entry name" value="PDZ"/>
    <property type="match status" value="1"/>
</dbReference>
<dbReference type="GO" id="GO:0061061">
    <property type="term" value="P:muscle structure development"/>
    <property type="evidence" value="ECO:0007669"/>
    <property type="project" value="TreeGrafter"/>
</dbReference>
<feature type="compositionally biased region" description="Basic and acidic residues" evidence="4">
    <location>
        <begin position="207"/>
        <end position="224"/>
    </location>
</feature>
<dbReference type="Pfam" id="PF15936">
    <property type="entry name" value="DUF4749"/>
    <property type="match status" value="1"/>
</dbReference>
<dbReference type="GO" id="GO:0005912">
    <property type="term" value="C:adherens junction"/>
    <property type="evidence" value="ECO:0007669"/>
    <property type="project" value="TreeGrafter"/>
</dbReference>
<comment type="subcellular location">
    <subcellularLocation>
        <location evidence="1">Cytoplasm</location>
    </subcellularLocation>
</comment>
<feature type="region of interest" description="Disordered" evidence="4">
    <location>
        <begin position="191"/>
        <end position="243"/>
    </location>
</feature>
<evidence type="ECO:0000259" key="5">
    <source>
        <dbReference type="PROSITE" id="PS50106"/>
    </source>
</evidence>
<dbReference type="InterPro" id="IPR036034">
    <property type="entry name" value="PDZ_sf"/>
</dbReference>
<dbReference type="SMART" id="SM00735">
    <property type="entry name" value="ZM"/>
    <property type="match status" value="1"/>
</dbReference>
<keyword evidence="2" id="KW-0963">Cytoplasm</keyword>
<evidence type="ECO:0000256" key="1">
    <source>
        <dbReference type="ARBA" id="ARBA00004496"/>
    </source>
</evidence>
<organism evidence="6 7">
    <name type="scientific">Elysia marginata</name>
    <dbReference type="NCBI Taxonomy" id="1093978"/>
    <lineage>
        <taxon>Eukaryota</taxon>
        <taxon>Metazoa</taxon>
        <taxon>Spiralia</taxon>
        <taxon>Lophotrochozoa</taxon>
        <taxon>Mollusca</taxon>
        <taxon>Gastropoda</taxon>
        <taxon>Heterobranchia</taxon>
        <taxon>Euthyneura</taxon>
        <taxon>Panpulmonata</taxon>
        <taxon>Sacoglossa</taxon>
        <taxon>Placobranchoidea</taxon>
        <taxon>Plakobranchidae</taxon>
        <taxon>Elysia</taxon>
    </lineage>
</organism>